<feature type="chain" id="PRO_5018003507" evidence="13">
    <location>
        <begin position="22"/>
        <end position="887"/>
    </location>
</feature>
<dbReference type="RefSeq" id="WP_124026926.1">
    <property type="nucleotide sequence ID" value="NZ_JBHRSN010000015.1"/>
</dbReference>
<comment type="caution">
    <text evidence="16">The sequence shown here is derived from an EMBL/GenBank/DDBJ whole genome shotgun (WGS) entry which is preliminary data.</text>
</comment>
<proteinExistence type="inferred from homology"/>
<keyword evidence="8 12" id="KW-0798">TonB box</keyword>
<dbReference type="InterPro" id="IPR039426">
    <property type="entry name" value="TonB-dep_rcpt-like"/>
</dbReference>
<dbReference type="PANTHER" id="PTHR32552">
    <property type="entry name" value="FERRICHROME IRON RECEPTOR-RELATED"/>
    <property type="match status" value="1"/>
</dbReference>
<keyword evidence="7" id="KW-0406">Ion transport</keyword>
<keyword evidence="16" id="KW-0675">Receptor</keyword>
<evidence type="ECO:0000256" key="11">
    <source>
        <dbReference type="PROSITE-ProRule" id="PRU01360"/>
    </source>
</evidence>
<dbReference type="Gene3D" id="2.40.170.20">
    <property type="entry name" value="TonB-dependent receptor, beta-barrel domain"/>
    <property type="match status" value="2"/>
</dbReference>
<evidence type="ECO:0000256" key="6">
    <source>
        <dbReference type="ARBA" id="ARBA00023004"/>
    </source>
</evidence>
<sequence>MKLAKVSCAVLAALTAGAGLAQETSNKATIETIEVTATKRTESIQDVPVAVSALSGESLKNLGISGFQDYVEFLPNVTFQGTGPGQNEVYIRGAATNQTAITVSSVQALQPSVAIYLDEQPISMQGRNLDVYATDMQRVEVLPGPQGTLFGASSQAGTVRLITNKPDHTGFSAGVDVDFATTKGGDISNAVEAFMNFALTDDFALRVAAYTDHQGGWIDNVLSVPGQGGYIGSAVHIDRISGGVLTDPQNTPVDSPTNDELVEDDFNDATYAGARFSGSYIINDDWTLLVQHTEQKLETEGVFAYDPSYDGESSVSRYEPESNEDEFGLTTWTLEGRLKQLEVVYAGGYLDRKIDSTIDYIGYTNGGAFAAFYACSYGGAPEDEICHNPEGFYKESTENSRLTQELRVNTPADKDWRVTAGVFYDSLEVNSVGLFQLGAEDKFFDLNRTLNGGADGRYEGINSTGGNFGPLVSFVNDVTHELNQIALFGQIEYDLTDKLTLSLGARWYDAEDIYLGATTSSDVTEQIRALGQGGQALIDFFGEDEGNAMIAAIQSGQLDTSLLGGDGKLEVDDTIFRFSVDYKLTDYVLLFANYSEGFRPPVTARTGGQLARNQTAGSAFEGFRIPVYSTTDTLDNYELGMKGDFFDGLLRLNATAYYSEISDLQTSRFDPTNIAFFYFTDNVGEAEIKGLDADFTWLATDNLVISGALSLLDTEITRLNSTMVNLAPPVGSSLPYSADLSGNLRARYYHEFENGYEGFINAAIAYTGDRLSGMFANANIYEDTHHLVYGMGSGLEIENEIPAGTFQGVSYTDRNGNAFAGGRYVAQSYVLVNVSAGVTKDDWRAELYIDNLTDENAQLYIDEQQFTPKVVTNRPRTIGVRLSYDFY</sequence>
<feature type="domain" description="TonB-dependent receptor plug" evidence="15">
    <location>
        <begin position="44"/>
        <end position="158"/>
    </location>
</feature>
<evidence type="ECO:0000256" key="12">
    <source>
        <dbReference type="RuleBase" id="RU003357"/>
    </source>
</evidence>
<dbReference type="GO" id="GO:0009279">
    <property type="term" value="C:cell outer membrane"/>
    <property type="evidence" value="ECO:0007669"/>
    <property type="project" value="UniProtKB-SubCell"/>
</dbReference>
<evidence type="ECO:0000256" key="9">
    <source>
        <dbReference type="ARBA" id="ARBA00023136"/>
    </source>
</evidence>
<evidence type="ECO:0000256" key="7">
    <source>
        <dbReference type="ARBA" id="ARBA00023065"/>
    </source>
</evidence>
<organism evidence="16 17">
    <name type="scientific">Alteromonas sediminis</name>
    <dbReference type="NCBI Taxonomy" id="2259342"/>
    <lineage>
        <taxon>Bacteria</taxon>
        <taxon>Pseudomonadati</taxon>
        <taxon>Pseudomonadota</taxon>
        <taxon>Gammaproteobacteria</taxon>
        <taxon>Alteromonadales</taxon>
        <taxon>Alteromonadaceae</taxon>
        <taxon>Alteromonas/Salinimonas group</taxon>
        <taxon>Alteromonas</taxon>
    </lineage>
</organism>
<dbReference type="InterPro" id="IPR036942">
    <property type="entry name" value="Beta-barrel_TonB_sf"/>
</dbReference>
<evidence type="ECO:0000256" key="10">
    <source>
        <dbReference type="ARBA" id="ARBA00023237"/>
    </source>
</evidence>
<dbReference type="Proteomes" id="UP000275281">
    <property type="component" value="Unassembled WGS sequence"/>
</dbReference>
<dbReference type="PROSITE" id="PS52016">
    <property type="entry name" value="TONB_DEPENDENT_REC_3"/>
    <property type="match status" value="1"/>
</dbReference>
<dbReference type="SUPFAM" id="SSF56935">
    <property type="entry name" value="Porins"/>
    <property type="match status" value="1"/>
</dbReference>
<dbReference type="InterPro" id="IPR012910">
    <property type="entry name" value="Plug_dom"/>
</dbReference>
<keyword evidence="9 11" id="KW-0472">Membrane</keyword>
<feature type="domain" description="TonB-dependent receptor-like beta-barrel" evidence="14">
    <location>
        <begin position="263"/>
        <end position="852"/>
    </location>
</feature>
<evidence type="ECO:0000256" key="2">
    <source>
        <dbReference type="ARBA" id="ARBA00022448"/>
    </source>
</evidence>
<dbReference type="InterPro" id="IPR000531">
    <property type="entry name" value="Beta-barrel_TonB"/>
</dbReference>
<evidence type="ECO:0000256" key="13">
    <source>
        <dbReference type="SAM" id="SignalP"/>
    </source>
</evidence>
<evidence type="ECO:0000256" key="4">
    <source>
        <dbReference type="ARBA" id="ARBA00022496"/>
    </source>
</evidence>
<gene>
    <name evidence="16" type="ORF">DRW07_05610</name>
</gene>
<evidence type="ECO:0000256" key="8">
    <source>
        <dbReference type="ARBA" id="ARBA00023077"/>
    </source>
</evidence>
<dbReference type="AlphaFoldDB" id="A0A3N5YNA9"/>
<name>A0A3N5YNA9_9ALTE</name>
<keyword evidence="2 11" id="KW-0813">Transport</keyword>
<feature type="signal peptide" evidence="13">
    <location>
        <begin position="1"/>
        <end position="21"/>
    </location>
</feature>
<dbReference type="Pfam" id="PF07715">
    <property type="entry name" value="Plug"/>
    <property type="match status" value="1"/>
</dbReference>
<dbReference type="Pfam" id="PF00593">
    <property type="entry name" value="TonB_dep_Rec_b-barrel"/>
    <property type="match status" value="1"/>
</dbReference>
<keyword evidence="10 11" id="KW-0998">Cell outer membrane</keyword>
<keyword evidence="13" id="KW-0732">Signal</keyword>
<keyword evidence="3 11" id="KW-1134">Transmembrane beta strand</keyword>
<accession>A0A3N5YNA9</accession>
<keyword evidence="17" id="KW-1185">Reference proteome</keyword>
<keyword evidence="4" id="KW-0410">Iron transport</keyword>
<dbReference type="PANTHER" id="PTHR32552:SF81">
    <property type="entry name" value="TONB-DEPENDENT OUTER MEMBRANE RECEPTOR"/>
    <property type="match status" value="1"/>
</dbReference>
<protein>
    <submittedName>
        <fullName evidence="16">TonB-dependent receptor</fullName>
    </submittedName>
</protein>
<evidence type="ECO:0000256" key="1">
    <source>
        <dbReference type="ARBA" id="ARBA00004571"/>
    </source>
</evidence>
<evidence type="ECO:0000313" key="16">
    <source>
        <dbReference type="EMBL" id="RPJ67021.1"/>
    </source>
</evidence>
<comment type="similarity">
    <text evidence="11 12">Belongs to the TonB-dependent receptor family.</text>
</comment>
<evidence type="ECO:0000256" key="5">
    <source>
        <dbReference type="ARBA" id="ARBA00022692"/>
    </source>
</evidence>
<evidence type="ECO:0000313" key="17">
    <source>
        <dbReference type="Proteomes" id="UP000275281"/>
    </source>
</evidence>
<dbReference type="EMBL" id="RPOK01000002">
    <property type="protein sequence ID" value="RPJ67021.1"/>
    <property type="molecule type" value="Genomic_DNA"/>
</dbReference>
<keyword evidence="6" id="KW-0408">Iron</keyword>
<dbReference type="OrthoDB" id="127311at2"/>
<keyword evidence="5 11" id="KW-0812">Transmembrane</keyword>
<evidence type="ECO:0000259" key="14">
    <source>
        <dbReference type="Pfam" id="PF00593"/>
    </source>
</evidence>
<reference evidence="16 17" key="1">
    <citation type="submission" date="2018-11" db="EMBL/GenBank/DDBJ databases">
        <authorList>
            <person name="Ye M.-Q."/>
            <person name="Du Z.-J."/>
        </authorList>
    </citation>
    <scope>NUCLEOTIDE SEQUENCE [LARGE SCALE GENOMIC DNA]</scope>
    <source>
        <strain evidence="16 17">U0105</strain>
    </source>
</reference>
<comment type="subcellular location">
    <subcellularLocation>
        <location evidence="1 11">Cell outer membrane</location>
        <topology evidence="1 11">Multi-pass membrane protein</topology>
    </subcellularLocation>
</comment>
<evidence type="ECO:0000256" key="3">
    <source>
        <dbReference type="ARBA" id="ARBA00022452"/>
    </source>
</evidence>
<evidence type="ECO:0000259" key="15">
    <source>
        <dbReference type="Pfam" id="PF07715"/>
    </source>
</evidence>
<dbReference type="GO" id="GO:0006826">
    <property type="term" value="P:iron ion transport"/>
    <property type="evidence" value="ECO:0007669"/>
    <property type="project" value="UniProtKB-KW"/>
</dbReference>